<protein>
    <submittedName>
        <fullName evidence="3">Ig-like domain-containing protein</fullName>
    </submittedName>
</protein>
<dbReference type="AlphaFoldDB" id="A0A914SK18"/>
<dbReference type="Gene3D" id="2.60.40.10">
    <property type="entry name" value="Immunoglobulins"/>
    <property type="match status" value="1"/>
</dbReference>
<accession>A0A914SK18</accession>
<proteinExistence type="predicted"/>
<evidence type="ECO:0000313" key="3">
    <source>
        <dbReference type="WBParaSite" id="PEQ_0001435801-mRNA-1"/>
    </source>
</evidence>
<evidence type="ECO:0000313" key="2">
    <source>
        <dbReference type="Proteomes" id="UP000887564"/>
    </source>
</evidence>
<sequence>MSSCFSPEPKPEWKHNGVAIAEDDNRFTFEAYGKTLVFNVSFETAGQYQCIFPNHLDLDRKFDVVVEGFFILTRIFLLLQIS</sequence>
<organism evidence="2 3">
    <name type="scientific">Parascaris equorum</name>
    <name type="common">Equine roundworm</name>
    <dbReference type="NCBI Taxonomy" id="6256"/>
    <lineage>
        <taxon>Eukaryota</taxon>
        <taxon>Metazoa</taxon>
        <taxon>Ecdysozoa</taxon>
        <taxon>Nematoda</taxon>
        <taxon>Chromadorea</taxon>
        <taxon>Rhabditida</taxon>
        <taxon>Spirurina</taxon>
        <taxon>Ascaridomorpha</taxon>
        <taxon>Ascaridoidea</taxon>
        <taxon>Ascarididae</taxon>
        <taxon>Parascaris</taxon>
    </lineage>
</organism>
<dbReference type="WBParaSite" id="PEQ_0001435801-mRNA-1">
    <property type="protein sequence ID" value="PEQ_0001435801-mRNA-1"/>
    <property type="gene ID" value="PEQ_0001435801"/>
</dbReference>
<dbReference type="InterPro" id="IPR036179">
    <property type="entry name" value="Ig-like_dom_sf"/>
</dbReference>
<feature type="domain" description="Ig-like" evidence="1">
    <location>
        <begin position="1"/>
        <end position="50"/>
    </location>
</feature>
<dbReference type="InterPro" id="IPR007110">
    <property type="entry name" value="Ig-like_dom"/>
</dbReference>
<evidence type="ECO:0000259" key="1">
    <source>
        <dbReference type="PROSITE" id="PS50835"/>
    </source>
</evidence>
<keyword evidence="2" id="KW-1185">Reference proteome</keyword>
<dbReference type="PROSITE" id="PS50835">
    <property type="entry name" value="IG_LIKE"/>
    <property type="match status" value="1"/>
</dbReference>
<name>A0A914SK18_PAREQ</name>
<dbReference type="SUPFAM" id="SSF48726">
    <property type="entry name" value="Immunoglobulin"/>
    <property type="match status" value="1"/>
</dbReference>
<dbReference type="Proteomes" id="UP000887564">
    <property type="component" value="Unplaced"/>
</dbReference>
<reference evidence="3" key="1">
    <citation type="submission" date="2022-11" db="UniProtKB">
        <authorList>
            <consortium name="WormBaseParasite"/>
        </authorList>
    </citation>
    <scope>IDENTIFICATION</scope>
</reference>
<dbReference type="InterPro" id="IPR013783">
    <property type="entry name" value="Ig-like_fold"/>
</dbReference>